<name>A0A9D4AIN7_9ROSI</name>
<comment type="caution">
    <text evidence="1">The sequence shown here is derived from an EMBL/GenBank/DDBJ whole genome shotgun (WGS) entry which is preliminary data.</text>
</comment>
<proteinExistence type="predicted"/>
<dbReference type="EMBL" id="JAIQCV010000002">
    <property type="protein sequence ID" value="KAH1122359.1"/>
    <property type="molecule type" value="Genomic_DNA"/>
</dbReference>
<gene>
    <name evidence="1" type="ORF">J1N35_005519</name>
</gene>
<dbReference type="AlphaFoldDB" id="A0A9D4AIN7"/>
<keyword evidence="2" id="KW-1185">Reference proteome</keyword>
<sequence length="112" mass="12569">MPIASIILRSEEGIIGYLKERHGEWTRHSNSETGWMQGMGDILNCIAEQNGWPTPAQLLNMFKRFPPLGKEGVGDDDEETPIAPLDYERVFKPNYSSTKGVVIHNLSQHSST</sequence>
<reference evidence="1 2" key="1">
    <citation type="journal article" date="2021" name="Plant Biotechnol. J.">
        <title>Multi-omics assisted identification of the key and species-specific regulatory components of drought-tolerant mechanisms in Gossypium stocksii.</title>
        <authorList>
            <person name="Yu D."/>
            <person name="Ke L."/>
            <person name="Zhang D."/>
            <person name="Wu Y."/>
            <person name="Sun Y."/>
            <person name="Mei J."/>
            <person name="Sun J."/>
            <person name="Sun Y."/>
        </authorList>
    </citation>
    <scope>NUCLEOTIDE SEQUENCE [LARGE SCALE GENOMIC DNA]</scope>
    <source>
        <strain evidence="2">cv. E1</strain>
        <tissue evidence="1">Leaf</tissue>
    </source>
</reference>
<dbReference type="Proteomes" id="UP000828251">
    <property type="component" value="Unassembled WGS sequence"/>
</dbReference>
<protein>
    <submittedName>
        <fullName evidence="1">Uncharacterized protein</fullName>
    </submittedName>
</protein>
<accession>A0A9D4AIN7</accession>
<evidence type="ECO:0000313" key="1">
    <source>
        <dbReference type="EMBL" id="KAH1122359.1"/>
    </source>
</evidence>
<evidence type="ECO:0000313" key="2">
    <source>
        <dbReference type="Proteomes" id="UP000828251"/>
    </source>
</evidence>
<organism evidence="1 2">
    <name type="scientific">Gossypium stocksii</name>
    <dbReference type="NCBI Taxonomy" id="47602"/>
    <lineage>
        <taxon>Eukaryota</taxon>
        <taxon>Viridiplantae</taxon>
        <taxon>Streptophyta</taxon>
        <taxon>Embryophyta</taxon>
        <taxon>Tracheophyta</taxon>
        <taxon>Spermatophyta</taxon>
        <taxon>Magnoliopsida</taxon>
        <taxon>eudicotyledons</taxon>
        <taxon>Gunneridae</taxon>
        <taxon>Pentapetalae</taxon>
        <taxon>rosids</taxon>
        <taxon>malvids</taxon>
        <taxon>Malvales</taxon>
        <taxon>Malvaceae</taxon>
        <taxon>Malvoideae</taxon>
        <taxon>Gossypium</taxon>
    </lineage>
</organism>